<dbReference type="OrthoDB" id="2396816at2759"/>
<name>A0A151ZFC6_TIELA</name>
<dbReference type="SUPFAM" id="SSF52540">
    <property type="entry name" value="P-loop containing nucleoside triphosphate hydrolases"/>
    <property type="match status" value="1"/>
</dbReference>
<dbReference type="InterPro" id="IPR027417">
    <property type="entry name" value="P-loop_NTPase"/>
</dbReference>
<evidence type="ECO:0000256" key="1">
    <source>
        <dbReference type="SAM" id="MobiDB-lite"/>
    </source>
</evidence>
<dbReference type="Gene3D" id="3.40.50.300">
    <property type="entry name" value="P-loop containing nucleotide triphosphate hydrolases"/>
    <property type="match status" value="1"/>
</dbReference>
<organism evidence="2 3">
    <name type="scientific">Tieghemostelium lacteum</name>
    <name type="common">Slime mold</name>
    <name type="synonym">Dictyostelium lacteum</name>
    <dbReference type="NCBI Taxonomy" id="361077"/>
    <lineage>
        <taxon>Eukaryota</taxon>
        <taxon>Amoebozoa</taxon>
        <taxon>Evosea</taxon>
        <taxon>Eumycetozoa</taxon>
        <taxon>Dictyostelia</taxon>
        <taxon>Dictyosteliales</taxon>
        <taxon>Raperosteliaceae</taxon>
        <taxon>Tieghemostelium</taxon>
    </lineage>
</organism>
<dbReference type="Proteomes" id="UP000076078">
    <property type="component" value="Unassembled WGS sequence"/>
</dbReference>
<gene>
    <name evidence="2" type="ORF">DLAC_06663</name>
</gene>
<keyword evidence="3" id="KW-1185">Reference proteome</keyword>
<feature type="region of interest" description="Disordered" evidence="1">
    <location>
        <begin position="612"/>
        <end position="635"/>
    </location>
</feature>
<dbReference type="InParanoid" id="A0A151ZFC6"/>
<accession>A0A151ZFC6</accession>
<dbReference type="AlphaFoldDB" id="A0A151ZFC6"/>
<evidence type="ECO:0000313" key="3">
    <source>
        <dbReference type="Proteomes" id="UP000076078"/>
    </source>
</evidence>
<comment type="caution">
    <text evidence="2">The sequence shown here is derived from an EMBL/GenBank/DDBJ whole genome shotgun (WGS) entry which is preliminary data.</text>
</comment>
<feature type="compositionally biased region" description="Basic and acidic residues" evidence="1">
    <location>
        <begin position="614"/>
        <end position="623"/>
    </location>
</feature>
<proteinExistence type="predicted"/>
<evidence type="ECO:0000313" key="2">
    <source>
        <dbReference type="EMBL" id="KYQ92668.1"/>
    </source>
</evidence>
<reference evidence="2 3" key="1">
    <citation type="submission" date="2015-12" db="EMBL/GenBank/DDBJ databases">
        <title>Dictyostelia acquired genes for synthesis and detection of signals that induce cell-type specialization by lateral gene transfer from prokaryotes.</title>
        <authorList>
            <person name="Gloeckner G."/>
            <person name="Schaap P."/>
        </authorList>
    </citation>
    <scope>NUCLEOTIDE SEQUENCE [LARGE SCALE GENOMIC DNA]</scope>
    <source>
        <strain evidence="2 3">TK</strain>
    </source>
</reference>
<dbReference type="EMBL" id="LODT01000029">
    <property type="protein sequence ID" value="KYQ92668.1"/>
    <property type="molecule type" value="Genomic_DNA"/>
</dbReference>
<sequence>MQQTETTTTSSTPIFRVYKDQPNDSYQVPLVEDGIIKEDIGDIKLFVQKSFNFTDLSFNLVLHDDSNPFVSSTPLSNFTGIILLKIQPITTTTSTKGPQSKKIWTFADNVNRDIYYYIDFKKLQIDQLITCATQGGCHLIQGAYRSGKTSHLVALENELFYSKKYFPMVFRMSKTTNIWEWFNKVLHRYVPQAPNITNEDDMLTTFDSKNKNLFGNKQVVFLFDEFQELEYKPFRENFLLSLKSLMEDIDLIGVSTCVHAILGFGTFLLKHFESDGDKEKTLIHSPFLYKNNIYLKPLPEEAVHNLLSQWADKFILIRYPGLLGLVGLTLQSHIVDSTFIQDNIINFDWWRKIRIFTMASLYSQTDQFTRLIKQFKRSKDVIGLARHVLTNQGPFEFQGDQLKYAYLLADHGVLSITYINNGSIAKFSISSPLLKEFLIEEFYRPIPNFIPNNFGIQSLLQNIVSHMDPTIFTVNESHNITTGFPSEYAFQAEFYAIIRHGLNYSFNGEYIAIIEAKNQSIGSERSESLVKNGRTIVFELKSLQKWKSFSDINPVIKQASRYAKSLGATEIVVLNFVSSPTQFSAREEKNVNGNTVYVYEIVFNNKTLTLNLPGEEKEEKKEEKEEEDREEKMEL</sequence>
<protein>
    <submittedName>
        <fullName evidence="2">Uncharacterized protein</fullName>
    </submittedName>
</protein>